<evidence type="ECO:0000313" key="2">
    <source>
        <dbReference type="Proteomes" id="UP000240760"/>
    </source>
</evidence>
<dbReference type="Proteomes" id="UP000240760">
    <property type="component" value="Unassembled WGS sequence"/>
</dbReference>
<dbReference type="EMBL" id="KZ679130">
    <property type="protein sequence ID" value="PTB77696.1"/>
    <property type="molecule type" value="Genomic_DNA"/>
</dbReference>
<keyword evidence="2" id="KW-1185">Reference proteome</keyword>
<sequence length="108" mass="12069">MLSRCAHVLCTTASSSWFSQMLIGGISWCSLPPLDFRASTAYSSSLFVALVRSFLRARTTRKIARGFSLQRCQSASQLNRCKHVKTTQSGAGNKVSWGWERSDRQLVH</sequence>
<reference evidence="1 2" key="1">
    <citation type="submission" date="2016-07" db="EMBL/GenBank/DDBJ databases">
        <title>Multiple horizontal gene transfer events from other fungi enriched the ability of initially mycotrophic Trichoderma (Ascomycota) to feed on dead plant biomass.</title>
        <authorList>
            <consortium name="DOE Joint Genome Institute"/>
            <person name="Aerts A."/>
            <person name="Atanasova L."/>
            <person name="Chenthamara K."/>
            <person name="Zhang J."/>
            <person name="Grujic M."/>
            <person name="Henrissat B."/>
            <person name="Kuo A."/>
            <person name="Salamov A."/>
            <person name="Lipzen A."/>
            <person name="Labutti K."/>
            <person name="Barry K."/>
            <person name="Miao Y."/>
            <person name="Rahimi M.J."/>
            <person name="Shen Q."/>
            <person name="Grigoriev I.V."/>
            <person name="Kubicek C.P."/>
            <person name="Druzhinina I.S."/>
        </authorList>
    </citation>
    <scope>NUCLEOTIDE SEQUENCE [LARGE SCALE GENOMIC DNA]</scope>
    <source>
        <strain evidence="1 2">ATCC 18648</strain>
    </source>
</reference>
<proteinExistence type="predicted"/>
<gene>
    <name evidence="1" type="ORF">M440DRAFT_1400641</name>
</gene>
<organism evidence="1 2">
    <name type="scientific">Trichoderma longibrachiatum ATCC 18648</name>
    <dbReference type="NCBI Taxonomy" id="983965"/>
    <lineage>
        <taxon>Eukaryota</taxon>
        <taxon>Fungi</taxon>
        <taxon>Dikarya</taxon>
        <taxon>Ascomycota</taxon>
        <taxon>Pezizomycotina</taxon>
        <taxon>Sordariomycetes</taxon>
        <taxon>Hypocreomycetidae</taxon>
        <taxon>Hypocreales</taxon>
        <taxon>Hypocreaceae</taxon>
        <taxon>Trichoderma</taxon>
    </lineage>
</organism>
<dbReference type="AlphaFoldDB" id="A0A2T4C804"/>
<accession>A0A2T4C804</accession>
<evidence type="ECO:0000313" key="1">
    <source>
        <dbReference type="EMBL" id="PTB77696.1"/>
    </source>
</evidence>
<protein>
    <submittedName>
        <fullName evidence="1">Uncharacterized protein</fullName>
    </submittedName>
</protein>
<name>A0A2T4C804_TRILO</name>